<dbReference type="AlphaFoldDB" id="G8C2H7"/>
<accession>G8C2H7</accession>
<dbReference type="CDD" id="cd06091">
    <property type="entry name" value="KOW_NusG"/>
    <property type="match status" value="1"/>
</dbReference>
<dbReference type="RefSeq" id="WP_015511390.1">
    <property type="nucleotide sequence ID" value="NC_021007.1"/>
</dbReference>
<evidence type="ECO:0000256" key="2">
    <source>
        <dbReference type="ARBA" id="ARBA00023015"/>
    </source>
</evidence>
<dbReference type="Gene3D" id="2.30.30.30">
    <property type="match status" value="1"/>
</dbReference>
<sequence length="305" mass="35470">MSILNTLRKGKKQWLENDDFDRDMLDRVAADSPESQFKWFSARVYISNELRVIDSLWDKVRQCKLEDSIKEIISIRETVIEESHEIFSESSELPKKEFRNSKNGVWVQLKNGNFKKINLKVKRPFPCFIFFRMVEDYEIFSLIHSWALGIGFLGFPKPNLISDQEISNMRNTVKTEVPDINKYIKVKDYQIISGPVSKFVTPKSQDFSTEIEEEGDKLLEGKDLQYSKDGLARDPIIDTGIVEESERRSVSLQTLKVNDFVYLVEMGTRGVVREIDAKNQIVTVHINLFGRNQIVKCDLNQLKEF</sequence>
<name>G8C2H7_9MOLU</name>
<dbReference type="NCBIfam" id="TIGR01956">
    <property type="entry name" value="NusG_myco"/>
    <property type="match status" value="1"/>
</dbReference>
<dbReference type="GO" id="GO:0005829">
    <property type="term" value="C:cytosol"/>
    <property type="evidence" value="ECO:0007669"/>
    <property type="project" value="TreeGrafter"/>
</dbReference>
<dbReference type="PANTHER" id="PTHR30265">
    <property type="entry name" value="RHO-INTERACTING TRANSCRIPTION TERMINATION FACTOR NUSG"/>
    <property type="match status" value="1"/>
</dbReference>
<dbReference type="SUPFAM" id="SSF82679">
    <property type="entry name" value="N-utilization substance G protein NusG, N-terminal domain"/>
    <property type="match status" value="1"/>
</dbReference>
<dbReference type="InterPro" id="IPR014722">
    <property type="entry name" value="Rib_uL2_dom2"/>
</dbReference>
<dbReference type="HOGENOM" id="CLU_933262_0_0_14"/>
<dbReference type="PANTHER" id="PTHR30265:SF2">
    <property type="entry name" value="TRANSCRIPTION TERMINATION_ANTITERMINATION PROTEIN NUSG"/>
    <property type="match status" value="1"/>
</dbReference>
<dbReference type="GO" id="GO:0031564">
    <property type="term" value="P:transcription antitermination"/>
    <property type="evidence" value="ECO:0007669"/>
    <property type="project" value="UniProtKB-KW"/>
</dbReference>
<evidence type="ECO:0000313" key="5">
    <source>
        <dbReference type="EMBL" id="CCE66525.1"/>
    </source>
</evidence>
<keyword evidence="3" id="KW-0804">Transcription</keyword>
<organism evidence="5">
    <name type="scientific">Candidatus Mycoplasma haematominutum 'Birmingham 1'</name>
    <dbReference type="NCBI Taxonomy" id="1116213"/>
    <lineage>
        <taxon>Bacteria</taxon>
        <taxon>Bacillati</taxon>
        <taxon>Mycoplasmatota</taxon>
        <taxon>Mollicutes</taxon>
        <taxon>Mycoplasmataceae</taxon>
        <taxon>Mycoplasma</taxon>
    </lineage>
</organism>
<dbReference type="PATRIC" id="fig|1116213.3.peg.5"/>
<evidence type="ECO:0000256" key="1">
    <source>
        <dbReference type="ARBA" id="ARBA00022814"/>
    </source>
</evidence>
<keyword evidence="1" id="KW-0889">Transcription antitermination</keyword>
<evidence type="ECO:0000256" key="4">
    <source>
        <dbReference type="NCBIfam" id="TIGR01956"/>
    </source>
</evidence>
<dbReference type="KEGG" id="mhb:MHM_00070"/>
<reference evidence="5" key="1">
    <citation type="submission" date="2011-11" db="EMBL/GenBank/DDBJ databases">
        <title>Complete genome sequence of Candidatus Mycoplasma haemominutum.</title>
        <authorList>
            <person name="Barker E.N."/>
            <person name="Darby A.C."/>
            <person name="Helps C.R."/>
            <person name="Peters I.R."/>
            <person name="Hughes M.A."/>
            <person name="Radford A.D."/>
            <person name="Novacco M."/>
            <person name="Boretti F."/>
            <person name="Hofmann-Lehmann R."/>
            <person name="Tasker S."/>
        </authorList>
    </citation>
    <scope>NUCLEOTIDE SEQUENCE</scope>
    <source>
        <strain evidence="5">Birmingham 1</strain>
    </source>
</reference>
<evidence type="ECO:0000256" key="3">
    <source>
        <dbReference type="ARBA" id="ARBA00023163"/>
    </source>
</evidence>
<reference evidence="5" key="2">
    <citation type="submission" date="2011-11" db="EMBL/GenBank/DDBJ databases">
        <authorList>
            <person name="Barker E."/>
        </authorList>
    </citation>
    <scope>NUCLEOTIDE SEQUENCE</scope>
    <source>
        <strain evidence="5">Birmingham 1</strain>
    </source>
</reference>
<dbReference type="InterPro" id="IPR043425">
    <property type="entry name" value="NusG-like"/>
</dbReference>
<dbReference type="GO" id="GO:0006354">
    <property type="term" value="P:DNA-templated transcription elongation"/>
    <property type="evidence" value="ECO:0007669"/>
    <property type="project" value="InterPro"/>
</dbReference>
<dbReference type="InterPro" id="IPR036735">
    <property type="entry name" value="NGN_dom_sf"/>
</dbReference>
<dbReference type="EMBL" id="HE613254">
    <property type="protein sequence ID" value="CCE66525.1"/>
    <property type="molecule type" value="Genomic_DNA"/>
</dbReference>
<proteinExistence type="predicted"/>
<gene>
    <name evidence="5" type="primary">nusG</name>
    <name evidence="5" type="ORF">MHM_00070</name>
</gene>
<dbReference type="Gene3D" id="3.30.70.940">
    <property type="entry name" value="NusG, N-terminal domain"/>
    <property type="match status" value="1"/>
</dbReference>
<keyword evidence="2" id="KW-0805">Transcription regulation</keyword>
<dbReference type="InterPro" id="IPR010216">
    <property type="entry name" value="Transcrpt_antiterm_NusG_myco"/>
</dbReference>
<protein>
    <recommendedName>
        <fullName evidence="4">Transcription termination/antitermination protein NusG</fullName>
    </recommendedName>
</protein>